<sequence length="45" mass="4801">LVIFPENGGVENNKGAGKTSPIGLGLFQQFRIFARQLGTTNSVHS</sequence>
<dbReference type="AlphaFoldDB" id="A0A9K3K7K0"/>
<reference evidence="1" key="2">
    <citation type="submission" date="2021-04" db="EMBL/GenBank/DDBJ databases">
        <authorList>
            <person name="Podell S."/>
        </authorList>
    </citation>
    <scope>NUCLEOTIDE SEQUENCE</scope>
    <source>
        <strain evidence="1">Hildebrandi</strain>
    </source>
</reference>
<evidence type="ECO:0000313" key="1">
    <source>
        <dbReference type="EMBL" id="KAG7338569.1"/>
    </source>
</evidence>
<comment type="caution">
    <text evidence="1">The sequence shown here is derived from an EMBL/GenBank/DDBJ whole genome shotgun (WGS) entry which is preliminary data.</text>
</comment>
<reference evidence="1" key="1">
    <citation type="journal article" date="2021" name="Sci. Rep.">
        <title>Diploid genomic architecture of Nitzschia inconspicua, an elite biomass production diatom.</title>
        <authorList>
            <person name="Oliver A."/>
            <person name="Podell S."/>
            <person name="Pinowska A."/>
            <person name="Traller J.C."/>
            <person name="Smith S.R."/>
            <person name="McClure R."/>
            <person name="Beliaev A."/>
            <person name="Bohutskyi P."/>
            <person name="Hill E.A."/>
            <person name="Rabines A."/>
            <person name="Zheng H."/>
            <person name="Allen L.Z."/>
            <person name="Kuo A."/>
            <person name="Grigoriev I.V."/>
            <person name="Allen A.E."/>
            <person name="Hazlebeck D."/>
            <person name="Allen E.E."/>
        </authorList>
    </citation>
    <scope>NUCLEOTIDE SEQUENCE</scope>
    <source>
        <strain evidence="1">Hildebrandi</strain>
    </source>
</reference>
<organism evidence="1 2">
    <name type="scientific">Nitzschia inconspicua</name>
    <dbReference type="NCBI Taxonomy" id="303405"/>
    <lineage>
        <taxon>Eukaryota</taxon>
        <taxon>Sar</taxon>
        <taxon>Stramenopiles</taxon>
        <taxon>Ochrophyta</taxon>
        <taxon>Bacillariophyta</taxon>
        <taxon>Bacillariophyceae</taxon>
        <taxon>Bacillariophycidae</taxon>
        <taxon>Bacillariales</taxon>
        <taxon>Bacillariaceae</taxon>
        <taxon>Nitzschia</taxon>
    </lineage>
</organism>
<protein>
    <submittedName>
        <fullName evidence="1">Uncharacterized protein</fullName>
    </submittedName>
</protein>
<proteinExistence type="predicted"/>
<name>A0A9K3K7K0_9STRA</name>
<evidence type="ECO:0000313" key="2">
    <source>
        <dbReference type="Proteomes" id="UP000693970"/>
    </source>
</evidence>
<dbReference type="EMBL" id="JAGRRH010000053">
    <property type="protein sequence ID" value="KAG7338569.1"/>
    <property type="molecule type" value="Genomic_DNA"/>
</dbReference>
<feature type="non-terminal residue" evidence="1">
    <location>
        <position position="1"/>
    </location>
</feature>
<gene>
    <name evidence="1" type="ORF">IV203_004824</name>
</gene>
<accession>A0A9K3K7K0</accession>
<dbReference type="Proteomes" id="UP000693970">
    <property type="component" value="Unassembled WGS sequence"/>
</dbReference>
<keyword evidence="2" id="KW-1185">Reference proteome</keyword>